<dbReference type="EMBL" id="CANTUO010000005">
    <property type="protein sequence ID" value="CAI5759683.1"/>
    <property type="molecule type" value="Genomic_DNA"/>
</dbReference>
<comment type="caution">
    <text evidence="3">The sequence shown here is derived from an EMBL/GenBank/DDBJ whole genome shotgun (WGS) entry which is preliminary data.</text>
</comment>
<keyword evidence="1" id="KW-0175">Coiled coil</keyword>
<name>A0A9W4TXW7_9ASCO</name>
<proteinExistence type="predicted"/>
<evidence type="ECO:0000313" key="3">
    <source>
        <dbReference type="EMBL" id="CAI5759683.1"/>
    </source>
</evidence>
<feature type="region of interest" description="Disordered" evidence="2">
    <location>
        <begin position="1"/>
        <end position="45"/>
    </location>
</feature>
<gene>
    <name evidence="3" type="ORF">CANVERA_P4194</name>
</gene>
<keyword evidence="4" id="KW-1185">Reference proteome</keyword>
<dbReference type="AlphaFoldDB" id="A0A9W4TXW7"/>
<evidence type="ECO:0000256" key="2">
    <source>
        <dbReference type="SAM" id="MobiDB-lite"/>
    </source>
</evidence>
<feature type="coiled-coil region" evidence="1">
    <location>
        <begin position="103"/>
        <end position="137"/>
    </location>
</feature>
<protein>
    <submittedName>
        <fullName evidence="3">Uncharacterized protein</fullName>
    </submittedName>
</protein>
<reference evidence="3" key="1">
    <citation type="submission" date="2022-12" db="EMBL/GenBank/DDBJ databases">
        <authorList>
            <person name="Brejova B."/>
        </authorList>
    </citation>
    <scope>NUCLEOTIDE SEQUENCE</scope>
</reference>
<organism evidence="3 4">
    <name type="scientific">Candida verbasci</name>
    <dbReference type="NCBI Taxonomy" id="1227364"/>
    <lineage>
        <taxon>Eukaryota</taxon>
        <taxon>Fungi</taxon>
        <taxon>Dikarya</taxon>
        <taxon>Ascomycota</taxon>
        <taxon>Saccharomycotina</taxon>
        <taxon>Pichiomycetes</taxon>
        <taxon>Debaryomycetaceae</taxon>
        <taxon>Candida/Lodderomyces clade</taxon>
        <taxon>Candida</taxon>
    </lineage>
</organism>
<feature type="region of interest" description="Disordered" evidence="2">
    <location>
        <begin position="270"/>
        <end position="302"/>
    </location>
</feature>
<dbReference type="Proteomes" id="UP001152885">
    <property type="component" value="Unassembled WGS sequence"/>
</dbReference>
<evidence type="ECO:0000256" key="1">
    <source>
        <dbReference type="SAM" id="Coils"/>
    </source>
</evidence>
<accession>A0A9W4TXW7</accession>
<feature type="compositionally biased region" description="Polar residues" evidence="2">
    <location>
        <begin position="293"/>
        <end position="302"/>
    </location>
</feature>
<feature type="compositionally biased region" description="Low complexity" evidence="2">
    <location>
        <begin position="270"/>
        <end position="292"/>
    </location>
</feature>
<evidence type="ECO:0000313" key="4">
    <source>
        <dbReference type="Proteomes" id="UP001152885"/>
    </source>
</evidence>
<sequence>MSDSINFNFDDDDNTSRFWSTPRPTTNNIFRPLDDQPLNTNYSTTSGGYLTNTAGSNTTAGSNYTSNLSTTANSQLNSAASNIYKSSSLINAPSYVPRTAATSVNTTSNNDSLQEEYNKLKIELMLKNQIIKNLTDQLKKQPTTPVETRSDSNNTTFKVPKNHYQLFIDLSTTLQEKTQELEDTKKRLEVVLFASSQLQSASSSISGSSSTTTNSIHQYDVQELSHKILNKLNKLETENDQLLKLLSYGNKSSLLIEIGLLKQEIALLKQQSTQPQPQTQTQPQPSPTQSQSLYTSGSSAGI</sequence>
<dbReference type="OrthoDB" id="21221at2759"/>